<dbReference type="OrthoDB" id="182489at2"/>
<dbReference type="InParanoid" id="A0A2S8SSL0"/>
<evidence type="ECO:0008006" key="4">
    <source>
        <dbReference type="Google" id="ProtNLM"/>
    </source>
</evidence>
<dbReference type="Proteomes" id="UP000237684">
    <property type="component" value="Unassembled WGS sequence"/>
</dbReference>
<feature type="region of interest" description="Disordered" evidence="1">
    <location>
        <begin position="231"/>
        <end position="255"/>
    </location>
</feature>
<evidence type="ECO:0000256" key="1">
    <source>
        <dbReference type="SAM" id="MobiDB-lite"/>
    </source>
</evidence>
<evidence type="ECO:0000313" key="2">
    <source>
        <dbReference type="EMBL" id="PQV63804.1"/>
    </source>
</evidence>
<proteinExistence type="predicted"/>
<feature type="region of interest" description="Disordered" evidence="1">
    <location>
        <begin position="317"/>
        <end position="353"/>
    </location>
</feature>
<feature type="compositionally biased region" description="Polar residues" evidence="1">
    <location>
        <begin position="331"/>
        <end position="343"/>
    </location>
</feature>
<protein>
    <recommendedName>
        <fullName evidence="4">AAA ATPase domain-containing protein</fullName>
    </recommendedName>
</protein>
<gene>
    <name evidence="2" type="ORF">B1R32_1088</name>
</gene>
<dbReference type="RefSeq" id="WP_105483650.1">
    <property type="nucleotide sequence ID" value="NZ_NIGF01000008.1"/>
</dbReference>
<dbReference type="SUPFAM" id="SSF52540">
    <property type="entry name" value="P-loop containing nucleoside triphosphate hydrolases"/>
    <property type="match status" value="1"/>
</dbReference>
<dbReference type="AlphaFoldDB" id="A0A2S8SSL0"/>
<organism evidence="2 3">
    <name type="scientific">Abditibacterium utsteinense</name>
    <dbReference type="NCBI Taxonomy" id="1960156"/>
    <lineage>
        <taxon>Bacteria</taxon>
        <taxon>Pseudomonadati</taxon>
        <taxon>Abditibacteriota</taxon>
        <taxon>Abditibacteriia</taxon>
        <taxon>Abditibacteriales</taxon>
        <taxon>Abditibacteriaceae</taxon>
        <taxon>Abditibacterium</taxon>
    </lineage>
</organism>
<evidence type="ECO:0000313" key="3">
    <source>
        <dbReference type="Proteomes" id="UP000237684"/>
    </source>
</evidence>
<sequence>MNALSTRLQQARGRLFVGRTAQLECFALALQEKTWPVAVWHLHGLGGMGKTSLLRQWKAQAQAAGLIVISLDGRDFEPTSAAFCHVLSEALSEALQISLAAPATSQALCAAMEKAPARVVLQVDTYELLAPLDRFLRESFLPHLPENATVMLAGREELPFEWHSDAAWRELVRDFNLDGLSPGEGKLYLQKRGIEAHFQSQLLEWAHGHPLALSLAADVWLQHPGTKSLENQVAPSEVAENQVSSSEAADKEVLRKGSEPVFSPADLPHLVGPLLEHLVREVPTPAHRAALEASAIVLSMTQELLADMLGDLVSHPLPNAAHESPEEHAVESTNGIGNDSPATKNDAPATKNEGAPVEIRAIFEWLRGLSMMQSHRFGIFPHDLARELLVADLHWRSPDWHVELHRRAREHYLRRIHRVGGAEQQRAIFNCIYLHRLSPVVGPYLRWNDSAASLDSARPEDVPALLDMVEKHEGKTSRDLAARHFEAQPDGLVVVRDPRGLAQGFVFQLALKDISDALYEADPGAKAARDFLRGNAPLRAGTNGGANGDKNNRDKSGGENATLFRFWMDKDIYQEVGATQSLIFVQVVRHYLVTPQLAFSFFPCADPDFWNDGFLYADLFPLPAADFEVEGRKFGVFGHDWRARPVLSWLDLLSQREMQSVTLAPEAAPLLAAGTDFVVLDEAQFHAAVYLALRSSDAAALRRNPLLQTAFVHRHARQIVLGSHGLQTAAGIAPSLDERILSLRTLLKEAVAELEAAPRQEKAHRAVELVFGRRALSQEAAAAAMDVSHSSLRRYLHAGVTQVAAALHERENH</sequence>
<dbReference type="InterPro" id="IPR027417">
    <property type="entry name" value="P-loop_NTPase"/>
</dbReference>
<name>A0A2S8SSL0_9BACT</name>
<keyword evidence="3" id="KW-1185">Reference proteome</keyword>
<accession>A0A2S8SSL0</accession>
<reference evidence="2 3" key="1">
    <citation type="journal article" date="2018" name="Syst. Appl. Microbiol.">
        <title>Abditibacterium utsteinense sp. nov., the first cultivated member of candidate phylum FBP, isolated from ice-free Antarctic soil samples.</title>
        <authorList>
            <person name="Tahon G."/>
            <person name="Tytgat B."/>
            <person name="Lebbe L."/>
            <person name="Carlier A."/>
            <person name="Willems A."/>
        </authorList>
    </citation>
    <scope>NUCLEOTIDE SEQUENCE [LARGE SCALE GENOMIC DNA]</scope>
    <source>
        <strain evidence="2 3">LMG 29911</strain>
    </source>
</reference>
<dbReference type="Gene3D" id="3.40.50.300">
    <property type="entry name" value="P-loop containing nucleotide triphosphate hydrolases"/>
    <property type="match status" value="1"/>
</dbReference>
<dbReference type="EMBL" id="NIGF01000008">
    <property type="protein sequence ID" value="PQV63804.1"/>
    <property type="molecule type" value="Genomic_DNA"/>
</dbReference>
<feature type="compositionally biased region" description="Polar residues" evidence="1">
    <location>
        <begin position="231"/>
        <end position="247"/>
    </location>
</feature>
<comment type="caution">
    <text evidence="2">The sequence shown here is derived from an EMBL/GenBank/DDBJ whole genome shotgun (WGS) entry which is preliminary data.</text>
</comment>